<feature type="DNA-binding region" description="OmpR/PhoB-type" evidence="3">
    <location>
        <begin position="3"/>
        <end position="102"/>
    </location>
</feature>
<evidence type="ECO:0000256" key="1">
    <source>
        <dbReference type="ARBA" id="ARBA00023125"/>
    </source>
</evidence>
<dbReference type="PANTHER" id="PTHR47691:SF3">
    <property type="entry name" value="HTH-TYPE TRANSCRIPTIONAL REGULATOR RV0890C-RELATED"/>
    <property type="match status" value="1"/>
</dbReference>
<dbReference type="SMART" id="SM00028">
    <property type="entry name" value="TPR"/>
    <property type="match status" value="3"/>
</dbReference>
<evidence type="ECO:0000256" key="2">
    <source>
        <dbReference type="PROSITE-ProRule" id="PRU00339"/>
    </source>
</evidence>
<dbReference type="EMBL" id="JARUHG010000004">
    <property type="protein sequence ID" value="MDR0184056.1"/>
    <property type="molecule type" value="Genomic_DNA"/>
</dbReference>
<dbReference type="Gene3D" id="1.25.40.10">
    <property type="entry name" value="Tetratricopeptide repeat domain"/>
    <property type="match status" value="1"/>
</dbReference>
<dbReference type="Gene3D" id="1.10.10.10">
    <property type="entry name" value="Winged helix-like DNA-binding domain superfamily/Winged helix DNA-binding domain"/>
    <property type="match status" value="1"/>
</dbReference>
<comment type="caution">
    <text evidence="6">The sequence shown here is derived from an EMBL/GenBank/DDBJ whole genome shotgun (WGS) entry which is preliminary data.</text>
</comment>
<keyword evidence="1 3" id="KW-0238">DNA-binding</keyword>
<dbReference type="RefSeq" id="WP_309263182.1">
    <property type="nucleotide sequence ID" value="NZ_JARUHG010000004.1"/>
</dbReference>
<dbReference type="InterPro" id="IPR019734">
    <property type="entry name" value="TPR_rpt"/>
</dbReference>
<feature type="domain" description="OmpR/PhoB-type" evidence="5">
    <location>
        <begin position="3"/>
        <end position="102"/>
    </location>
</feature>
<dbReference type="InterPro" id="IPR001867">
    <property type="entry name" value="OmpR/PhoB-type_DNA-bd"/>
</dbReference>
<keyword evidence="7" id="KW-1185">Reference proteome</keyword>
<evidence type="ECO:0000313" key="6">
    <source>
        <dbReference type="EMBL" id="MDR0184056.1"/>
    </source>
</evidence>
<gene>
    <name evidence="6" type="ORF">P8609_13915</name>
</gene>
<accession>A0ABU1CGH7</accession>
<keyword evidence="4" id="KW-0812">Transmembrane</keyword>
<dbReference type="SUPFAM" id="SSF46894">
    <property type="entry name" value="C-terminal effector domain of the bipartite response regulators"/>
    <property type="match status" value="1"/>
</dbReference>
<feature type="transmembrane region" description="Helical" evidence="4">
    <location>
        <begin position="142"/>
        <end position="163"/>
    </location>
</feature>
<dbReference type="PROSITE" id="PS50005">
    <property type="entry name" value="TPR"/>
    <property type="match status" value="1"/>
</dbReference>
<keyword evidence="4" id="KW-1133">Transmembrane helix</keyword>
<name>A0ABU1CGH7_9GAMM</name>
<dbReference type="InterPro" id="IPR011990">
    <property type="entry name" value="TPR-like_helical_dom_sf"/>
</dbReference>
<reference evidence="6 7" key="1">
    <citation type="submission" date="2023-04" db="EMBL/GenBank/DDBJ databases">
        <title>Lysobacter sp. strain UC isolated from soil sample.</title>
        <authorList>
            <person name="Choksket S."/>
            <person name="Harshvardhan F."/>
            <person name="Rana R."/>
            <person name="Patil P.B."/>
            <person name="Korpole S."/>
        </authorList>
    </citation>
    <scope>NUCLEOTIDE SEQUENCE [LARGE SCALE GENOMIC DNA]</scope>
    <source>
        <strain evidence="6 7">UC</strain>
    </source>
</reference>
<dbReference type="InterPro" id="IPR016032">
    <property type="entry name" value="Sig_transdc_resp-reg_C-effctor"/>
</dbReference>
<organism evidence="6 7">
    <name type="scientific">Lysobacter arvi</name>
    <dbReference type="NCBI Taxonomy" id="3038776"/>
    <lineage>
        <taxon>Bacteria</taxon>
        <taxon>Pseudomonadati</taxon>
        <taxon>Pseudomonadota</taxon>
        <taxon>Gammaproteobacteria</taxon>
        <taxon>Lysobacterales</taxon>
        <taxon>Lysobacteraceae</taxon>
        <taxon>Lysobacter</taxon>
    </lineage>
</organism>
<dbReference type="Pfam" id="PF00486">
    <property type="entry name" value="Trans_reg_C"/>
    <property type="match status" value="1"/>
</dbReference>
<dbReference type="SUPFAM" id="SSF48452">
    <property type="entry name" value="TPR-like"/>
    <property type="match status" value="1"/>
</dbReference>
<dbReference type="CDD" id="cd00383">
    <property type="entry name" value="trans_reg_C"/>
    <property type="match status" value="1"/>
</dbReference>
<protein>
    <submittedName>
        <fullName evidence="6">Winged helix-turn-helix domain-containing protein</fullName>
    </submittedName>
</protein>
<sequence>MRLTKYRFGGFELDPAARELRRDGERVALPPKSFDCLAYLIAHRDRAVGRDELIAAVWGRVDISDTVVAQTMLRARKALGDPGDSTQRFVRTVPRFGYHWVEPVDEIATRFAEPIETVAPTPAASALHSPAPARTSFQWRRAAVIACAFGAVAAAVLGAWPWLPLQVRPLSARPAKMAGHESRAVLVLPVRVAASQEDDAWVRLGAMDYLANRLRHGGLRAVPSEQALHLGRPADTARPLDATRARELQRLGDARWVLAPQADRDGRGWRVRLSVFEGERERVVEARGSSVLTATAAAADSWLRRVRPDRVSTDVGPSRLDQRLQQIDAELLAGQLDAARRLMASATPDERADAAVRVREGQIEFRSGHLDKASALFERTLADTTASPEVRAKALMGQGAIEIRRGQPARAQAHYADALDVVQRLAQSDDPTLLGNAYNGLGVALVQQGRMDEAVRDMGLARVAMQRSGNLIEAASVGTNLGLIELQRRHYPQALQEFDRAIAVFERFGVNDYLAAALMAKADAQLDMVQPDAAAASIARAAIEPIGDRQLTARIASITARIALARGRLHEAARQIDRLGVLEVPSDDLTLRELQLRLQLARGATEAATAIALAPVAMTARVPGSLALAASQALLAAGDDATTARWLAYRERIDAAQRGLDWDIAEGLFAQSRARVQAAMSLADAASARVEEGGSPAERVQAGVFKARLLRMQGRPEAAATVLADLDAFATFDYRVAWEALAVYRALHDEAMANDALARVQALRGERDIAQVPAL</sequence>
<dbReference type="Pfam" id="PF13424">
    <property type="entry name" value="TPR_12"/>
    <property type="match status" value="1"/>
</dbReference>
<dbReference type="PROSITE" id="PS51755">
    <property type="entry name" value="OMPR_PHOB"/>
    <property type="match status" value="1"/>
</dbReference>
<feature type="repeat" description="TPR" evidence="2">
    <location>
        <begin position="475"/>
        <end position="508"/>
    </location>
</feature>
<dbReference type="PANTHER" id="PTHR47691">
    <property type="entry name" value="REGULATOR-RELATED"/>
    <property type="match status" value="1"/>
</dbReference>
<evidence type="ECO:0000256" key="4">
    <source>
        <dbReference type="SAM" id="Phobius"/>
    </source>
</evidence>
<keyword evidence="2" id="KW-0802">TPR repeat</keyword>
<evidence type="ECO:0000313" key="7">
    <source>
        <dbReference type="Proteomes" id="UP001233535"/>
    </source>
</evidence>
<keyword evidence="4" id="KW-0472">Membrane</keyword>
<dbReference type="SMART" id="SM00862">
    <property type="entry name" value="Trans_reg_C"/>
    <property type="match status" value="1"/>
</dbReference>
<dbReference type="InterPro" id="IPR036388">
    <property type="entry name" value="WH-like_DNA-bd_sf"/>
</dbReference>
<proteinExistence type="predicted"/>
<evidence type="ECO:0000259" key="5">
    <source>
        <dbReference type="PROSITE" id="PS51755"/>
    </source>
</evidence>
<dbReference type="Proteomes" id="UP001233535">
    <property type="component" value="Unassembled WGS sequence"/>
</dbReference>
<evidence type="ECO:0000256" key="3">
    <source>
        <dbReference type="PROSITE-ProRule" id="PRU01091"/>
    </source>
</evidence>